<feature type="binding site" evidence="9">
    <location>
        <position position="179"/>
    </location>
    <ligand>
        <name>substrate</name>
    </ligand>
</feature>
<evidence type="ECO:0000256" key="4">
    <source>
        <dbReference type="ARBA" id="ARBA00019397"/>
    </source>
</evidence>
<evidence type="ECO:0000313" key="11">
    <source>
        <dbReference type="EMBL" id="MEE3716468.1"/>
    </source>
</evidence>
<dbReference type="EC" id="5.3.1.1" evidence="3 9"/>
<evidence type="ECO:0000256" key="9">
    <source>
        <dbReference type="HAMAP-Rule" id="MF_00147"/>
    </source>
</evidence>
<evidence type="ECO:0000256" key="5">
    <source>
        <dbReference type="ARBA" id="ARBA00022432"/>
    </source>
</evidence>
<dbReference type="Proteomes" id="UP001333818">
    <property type="component" value="Unassembled WGS sequence"/>
</dbReference>
<keyword evidence="5 9" id="KW-0312">Gluconeogenesis</keyword>
<evidence type="ECO:0000313" key="12">
    <source>
        <dbReference type="Proteomes" id="UP001333818"/>
    </source>
</evidence>
<dbReference type="InterPro" id="IPR035990">
    <property type="entry name" value="TIM_sf"/>
</dbReference>
<keyword evidence="6 9" id="KW-0963">Cytoplasm</keyword>
<comment type="subcellular location">
    <subcellularLocation>
        <location evidence="9 10">Cytoplasm</location>
    </subcellularLocation>
</comment>
<reference evidence="11" key="1">
    <citation type="submission" date="2024-01" db="EMBL/GenBank/DDBJ databases">
        <title>Bank of Algae and Cyanobacteria of the Azores (BACA) strain genomes.</title>
        <authorList>
            <person name="Luz R."/>
            <person name="Cordeiro R."/>
            <person name="Fonseca A."/>
            <person name="Goncalves V."/>
        </authorList>
    </citation>
    <scope>NUCLEOTIDE SEQUENCE</scope>
    <source>
        <strain evidence="11">BACA0141</strain>
    </source>
</reference>
<evidence type="ECO:0000256" key="6">
    <source>
        <dbReference type="ARBA" id="ARBA00022490"/>
    </source>
</evidence>
<dbReference type="PROSITE" id="PS51440">
    <property type="entry name" value="TIM_2"/>
    <property type="match status" value="1"/>
</dbReference>
<dbReference type="FunFam" id="3.20.20.70:FF:000016">
    <property type="entry name" value="Triosephosphate isomerase"/>
    <property type="match status" value="1"/>
</dbReference>
<evidence type="ECO:0000256" key="1">
    <source>
        <dbReference type="ARBA" id="ARBA00004680"/>
    </source>
</evidence>
<dbReference type="Gene3D" id="3.20.20.70">
    <property type="entry name" value="Aldolase class I"/>
    <property type="match status" value="1"/>
</dbReference>
<dbReference type="Pfam" id="PF00121">
    <property type="entry name" value="TIM"/>
    <property type="match status" value="1"/>
</dbReference>
<dbReference type="GO" id="GO:0006096">
    <property type="term" value="P:glycolytic process"/>
    <property type="evidence" value="ECO:0007669"/>
    <property type="project" value="UniProtKB-UniRule"/>
</dbReference>
<keyword evidence="7 9" id="KW-0324">Glycolysis</keyword>
<comment type="catalytic activity">
    <reaction evidence="9 10">
        <text>D-glyceraldehyde 3-phosphate = dihydroxyacetone phosphate</text>
        <dbReference type="Rhea" id="RHEA:18585"/>
        <dbReference type="ChEBI" id="CHEBI:57642"/>
        <dbReference type="ChEBI" id="CHEBI:59776"/>
        <dbReference type="EC" id="5.3.1.1"/>
    </reaction>
</comment>
<keyword evidence="8 9" id="KW-0413">Isomerase</keyword>
<dbReference type="GO" id="GO:0046166">
    <property type="term" value="P:glyceraldehyde-3-phosphate biosynthetic process"/>
    <property type="evidence" value="ECO:0007669"/>
    <property type="project" value="TreeGrafter"/>
</dbReference>
<dbReference type="InterPro" id="IPR022896">
    <property type="entry name" value="TrioseP_Isoase_bac/euk"/>
</dbReference>
<evidence type="ECO:0000256" key="8">
    <source>
        <dbReference type="ARBA" id="ARBA00023235"/>
    </source>
</evidence>
<dbReference type="PANTHER" id="PTHR21139:SF42">
    <property type="entry name" value="TRIOSEPHOSPHATE ISOMERASE"/>
    <property type="match status" value="1"/>
</dbReference>
<evidence type="ECO:0000256" key="7">
    <source>
        <dbReference type="ARBA" id="ARBA00023152"/>
    </source>
</evidence>
<comment type="similarity">
    <text evidence="2 9 10">Belongs to the triosephosphate isomerase family.</text>
</comment>
<feature type="binding site" evidence="9">
    <location>
        <begin position="9"/>
        <end position="11"/>
    </location>
    <ligand>
        <name>substrate</name>
    </ligand>
</feature>
<gene>
    <name evidence="9 11" type="primary">tpiA</name>
    <name evidence="11" type="ORF">V2H45_06900</name>
</gene>
<comment type="subunit">
    <text evidence="9 10">Homodimer.</text>
</comment>
<dbReference type="InterPro" id="IPR000652">
    <property type="entry name" value="Triosephosphate_isomerase"/>
</dbReference>
<comment type="function">
    <text evidence="9">Involved in the gluconeogenesis. Catalyzes stereospecifically the conversion of dihydroxyacetone phosphate (DHAP) to D-glyceraldehyde-3-phosphate (G3P).</text>
</comment>
<dbReference type="GO" id="GO:0004807">
    <property type="term" value="F:triose-phosphate isomerase activity"/>
    <property type="evidence" value="ECO:0007669"/>
    <property type="project" value="UniProtKB-UniRule"/>
</dbReference>
<protein>
    <recommendedName>
        <fullName evidence="4 9">Triosephosphate isomerase</fullName>
        <shortName evidence="9">TIM</shortName>
        <shortName evidence="9">TPI</shortName>
        <ecNumber evidence="3 9">5.3.1.1</ecNumber>
    </recommendedName>
    <alternativeName>
        <fullName evidence="9">Triose-phosphate isomerase</fullName>
    </alternativeName>
</protein>
<comment type="pathway">
    <text evidence="1 9 10">Carbohydrate degradation; glycolysis; D-glyceraldehyde 3-phosphate from glycerone phosphate: step 1/1.</text>
</comment>
<comment type="pathway">
    <text evidence="9 10">Carbohydrate biosynthesis; gluconeogenesis.</text>
</comment>
<dbReference type="CDD" id="cd00311">
    <property type="entry name" value="TIM"/>
    <property type="match status" value="1"/>
</dbReference>
<dbReference type="InterPro" id="IPR013785">
    <property type="entry name" value="Aldolase_TIM"/>
</dbReference>
<dbReference type="GO" id="GO:0005829">
    <property type="term" value="C:cytosol"/>
    <property type="evidence" value="ECO:0007669"/>
    <property type="project" value="TreeGrafter"/>
</dbReference>
<proteinExistence type="inferred from homology"/>
<dbReference type="PANTHER" id="PTHR21139">
    <property type="entry name" value="TRIOSEPHOSPHATE ISOMERASE"/>
    <property type="match status" value="1"/>
</dbReference>
<sequence>MRKIVIAGNWKMYKTQSEAKAFFAEFPAQLNATAKAASVTNQQILICVPFTDLAISQVVASSVTSPSIHIGAQNLHWTDCGAFTGEIAAPMLVELGIKFAIVGHSERRQFFGETDETVNKRLKAAQKHGITPILCVGESKQQRDANETEAWIFSQLEYGLKEVDQQNLIIAYEPIWAIGTGDTCETAEANRVIRLIRSKLSNPDVTIQYGGSVKPENIDEIMAQPEIDGVLVGGASLDATGFARIVNYQSP</sequence>
<feature type="binding site" evidence="9">
    <location>
        <position position="212"/>
    </location>
    <ligand>
        <name>substrate</name>
    </ligand>
</feature>
<feature type="active site" description="Proton acceptor" evidence="9">
    <location>
        <position position="173"/>
    </location>
</feature>
<dbReference type="GO" id="GO:0006094">
    <property type="term" value="P:gluconeogenesis"/>
    <property type="evidence" value="ECO:0007669"/>
    <property type="project" value="UniProtKB-UniRule"/>
</dbReference>
<dbReference type="AlphaFoldDB" id="A0AAW9PZR2"/>
<evidence type="ECO:0000256" key="3">
    <source>
        <dbReference type="ARBA" id="ARBA00011940"/>
    </source>
</evidence>
<accession>A0AAW9PZR2</accession>
<evidence type="ECO:0000256" key="2">
    <source>
        <dbReference type="ARBA" id="ARBA00007422"/>
    </source>
</evidence>
<dbReference type="RefSeq" id="WP_330482897.1">
    <property type="nucleotide sequence ID" value="NZ_JAZBJZ010000019.1"/>
</dbReference>
<dbReference type="GO" id="GO:0019563">
    <property type="term" value="P:glycerol catabolic process"/>
    <property type="evidence" value="ECO:0007669"/>
    <property type="project" value="TreeGrafter"/>
</dbReference>
<comment type="caution">
    <text evidence="11">The sequence shown here is derived from an EMBL/GenBank/DDBJ whole genome shotgun (WGS) entry which is preliminary data.</text>
</comment>
<name>A0AAW9PZR2_9CYAN</name>
<dbReference type="InterPro" id="IPR020861">
    <property type="entry name" value="Triosephosphate_isomerase_AS"/>
</dbReference>
<dbReference type="PROSITE" id="PS00171">
    <property type="entry name" value="TIM_1"/>
    <property type="match status" value="1"/>
</dbReference>
<dbReference type="NCBIfam" id="TIGR00419">
    <property type="entry name" value="tim"/>
    <property type="match status" value="1"/>
</dbReference>
<organism evidence="11 12">
    <name type="scientific">Tumidithrix elongata BACA0141</name>
    <dbReference type="NCBI Taxonomy" id="2716417"/>
    <lineage>
        <taxon>Bacteria</taxon>
        <taxon>Bacillati</taxon>
        <taxon>Cyanobacteriota</taxon>
        <taxon>Cyanophyceae</taxon>
        <taxon>Pseudanabaenales</taxon>
        <taxon>Pseudanabaenaceae</taxon>
        <taxon>Tumidithrix</taxon>
        <taxon>Tumidithrix elongata</taxon>
    </lineage>
</organism>
<evidence type="ECO:0000256" key="10">
    <source>
        <dbReference type="RuleBase" id="RU363013"/>
    </source>
</evidence>
<dbReference type="EMBL" id="JAZBJZ010000019">
    <property type="protein sequence ID" value="MEE3716468.1"/>
    <property type="molecule type" value="Genomic_DNA"/>
</dbReference>
<dbReference type="HAMAP" id="MF_00147_B">
    <property type="entry name" value="TIM_B"/>
    <property type="match status" value="1"/>
</dbReference>
<dbReference type="SUPFAM" id="SSF51351">
    <property type="entry name" value="Triosephosphate isomerase (TIM)"/>
    <property type="match status" value="1"/>
</dbReference>
<keyword evidence="12" id="KW-1185">Reference proteome</keyword>
<feature type="active site" description="Electrophile" evidence="9">
    <location>
        <position position="104"/>
    </location>
</feature>
<feature type="binding site" evidence="9">
    <location>
        <begin position="233"/>
        <end position="234"/>
    </location>
    <ligand>
        <name>substrate</name>
    </ligand>
</feature>